<sequence>MLQPLRPSTQGVRRSLSPRQALRFSTYLKRKGFAKANTAFTAGERAKDPRKFMLWQRAPSVVFSHSNKGGEAYHLPRALLRGSPCYGTHSAQKSSILIQLQESLFKQIRFKAQIEFINNQHPPPNEVMTSVIVPRSDVPTSLPVPASFLASLKRASEIAKHPKIGHCEGSAKEGLVSSLCRMELFSHFSYHKVGLLRISNHKEWLVTPARLPETKERRFRSAHLEAIFLHLFCFLIARISLYGRTPEGGCAIPLPLLTSLCGSCFPRPQFFYGTFWYVLPPNSISDPPDEKRDSELLLSRRTYPPRDSWNFCGLRWGKSTKARQIDRLLSCL</sequence>
<evidence type="ECO:0000313" key="2">
    <source>
        <dbReference type="Proteomes" id="UP000326939"/>
    </source>
</evidence>
<keyword evidence="2" id="KW-1185">Reference proteome</keyword>
<reference evidence="2" key="1">
    <citation type="journal article" date="2019" name="Gigascience">
        <title>De novo genome assembly of the endangered Acer yangbiense, a plant species with extremely small populations endemic to Yunnan Province, China.</title>
        <authorList>
            <person name="Yang J."/>
            <person name="Wariss H.M."/>
            <person name="Tao L."/>
            <person name="Zhang R."/>
            <person name="Yun Q."/>
            <person name="Hollingsworth P."/>
            <person name="Dao Z."/>
            <person name="Luo G."/>
            <person name="Guo H."/>
            <person name="Ma Y."/>
            <person name="Sun W."/>
        </authorList>
    </citation>
    <scope>NUCLEOTIDE SEQUENCE [LARGE SCALE GENOMIC DNA]</scope>
    <source>
        <strain evidence="2">cv. br00</strain>
    </source>
</reference>
<evidence type="ECO:0000313" key="1">
    <source>
        <dbReference type="EMBL" id="KAB5511282.1"/>
    </source>
</evidence>
<name>A0A5N5IWZ2_9ROSI</name>
<dbReference type="Proteomes" id="UP000326939">
    <property type="component" value="Mitochondrion MT"/>
</dbReference>
<keyword evidence="1" id="KW-0496">Mitochondrion</keyword>
<protein>
    <submittedName>
        <fullName evidence="1">Uncharacterized protein</fullName>
    </submittedName>
</protein>
<comment type="caution">
    <text evidence="1">The sequence shown here is derived from an EMBL/GenBank/DDBJ whole genome shotgun (WGS) entry which is preliminary data.</text>
</comment>
<gene>
    <name evidence="1" type="ORF">DKX38_030077</name>
</gene>
<dbReference type="AlphaFoldDB" id="A0A5N5IWZ2"/>
<proteinExistence type="predicted"/>
<organism evidence="1 2">
    <name type="scientific">Salix brachista</name>
    <dbReference type="NCBI Taxonomy" id="2182728"/>
    <lineage>
        <taxon>Eukaryota</taxon>
        <taxon>Viridiplantae</taxon>
        <taxon>Streptophyta</taxon>
        <taxon>Embryophyta</taxon>
        <taxon>Tracheophyta</taxon>
        <taxon>Spermatophyta</taxon>
        <taxon>Magnoliopsida</taxon>
        <taxon>eudicotyledons</taxon>
        <taxon>Gunneridae</taxon>
        <taxon>Pentapetalae</taxon>
        <taxon>rosids</taxon>
        <taxon>fabids</taxon>
        <taxon>Malpighiales</taxon>
        <taxon>Salicaceae</taxon>
        <taxon>Saliceae</taxon>
        <taxon>Salix</taxon>
    </lineage>
</organism>
<dbReference type="EMBL" id="VDCV01000020">
    <property type="protein sequence ID" value="KAB5511282.1"/>
    <property type="molecule type" value="Genomic_DNA"/>
</dbReference>
<geneLocation type="mitochondrion" evidence="1"/>
<accession>A0A5N5IWZ2</accession>